<dbReference type="EMBL" id="GGEC01093598">
    <property type="protein sequence ID" value="MBX74082.1"/>
    <property type="molecule type" value="Transcribed_RNA"/>
</dbReference>
<reference evidence="1" key="1">
    <citation type="submission" date="2018-02" db="EMBL/GenBank/DDBJ databases">
        <title>Rhizophora mucronata_Transcriptome.</title>
        <authorList>
            <person name="Meera S.P."/>
            <person name="Sreeshan A."/>
            <person name="Augustine A."/>
        </authorList>
    </citation>
    <scope>NUCLEOTIDE SEQUENCE</scope>
    <source>
        <tissue evidence="1">Leaf</tissue>
    </source>
</reference>
<protein>
    <submittedName>
        <fullName evidence="1">Uncharacterized protein</fullName>
    </submittedName>
</protein>
<proteinExistence type="predicted"/>
<organism evidence="1">
    <name type="scientific">Rhizophora mucronata</name>
    <name type="common">Asiatic mangrove</name>
    <dbReference type="NCBI Taxonomy" id="61149"/>
    <lineage>
        <taxon>Eukaryota</taxon>
        <taxon>Viridiplantae</taxon>
        <taxon>Streptophyta</taxon>
        <taxon>Embryophyta</taxon>
        <taxon>Tracheophyta</taxon>
        <taxon>Spermatophyta</taxon>
        <taxon>Magnoliopsida</taxon>
        <taxon>eudicotyledons</taxon>
        <taxon>Gunneridae</taxon>
        <taxon>Pentapetalae</taxon>
        <taxon>rosids</taxon>
        <taxon>fabids</taxon>
        <taxon>Malpighiales</taxon>
        <taxon>Rhizophoraceae</taxon>
        <taxon>Rhizophora</taxon>
    </lineage>
</organism>
<sequence length="37" mass="4228">MSQISLSTSHRRLTYFLSDVRSLRWSALLLSCIASID</sequence>
<name>A0A2P2R472_RHIMU</name>
<evidence type="ECO:0000313" key="1">
    <source>
        <dbReference type="EMBL" id="MBX74082.1"/>
    </source>
</evidence>
<accession>A0A2P2R472</accession>
<dbReference type="AlphaFoldDB" id="A0A2P2R472"/>